<organism evidence="1 2">
    <name type="scientific">Candidatus Dojkabacteria bacterium</name>
    <dbReference type="NCBI Taxonomy" id="2099670"/>
    <lineage>
        <taxon>Bacteria</taxon>
        <taxon>Candidatus Dojkabacteria</taxon>
    </lineage>
</organism>
<reference evidence="1" key="2">
    <citation type="journal article" date="2021" name="Microbiome">
        <title>Successional dynamics and alternative stable states in a saline activated sludge microbial community over 9 years.</title>
        <authorList>
            <person name="Wang Y."/>
            <person name="Ye J."/>
            <person name="Ju F."/>
            <person name="Liu L."/>
            <person name="Boyd J.A."/>
            <person name="Deng Y."/>
            <person name="Parks D.H."/>
            <person name="Jiang X."/>
            <person name="Yin X."/>
            <person name="Woodcroft B.J."/>
            <person name="Tyson G.W."/>
            <person name="Hugenholtz P."/>
            <person name="Polz M.F."/>
            <person name="Zhang T."/>
        </authorList>
    </citation>
    <scope>NUCLEOTIDE SEQUENCE</scope>
    <source>
        <strain evidence="1">HKST-UBA13</strain>
    </source>
</reference>
<dbReference type="Proteomes" id="UP000775877">
    <property type="component" value="Unassembled WGS sequence"/>
</dbReference>
<proteinExistence type="predicted"/>
<sequence>MESIVDALGTTVLSGSNYNIDEGGPTQDEIDLERLREIDALIDSCQVDELPALLKEVKLIVANQSLDIRPVVKFGAPLRDRISSKIKEL</sequence>
<dbReference type="EMBL" id="JAGQLJ010000068">
    <property type="protein sequence ID" value="MCA9381272.1"/>
    <property type="molecule type" value="Genomic_DNA"/>
</dbReference>
<name>A0A955L1R4_9BACT</name>
<comment type="caution">
    <text evidence="1">The sequence shown here is derived from an EMBL/GenBank/DDBJ whole genome shotgun (WGS) entry which is preliminary data.</text>
</comment>
<protein>
    <submittedName>
        <fullName evidence="1">Uncharacterized protein</fullName>
    </submittedName>
</protein>
<reference evidence="1" key="1">
    <citation type="submission" date="2020-04" db="EMBL/GenBank/DDBJ databases">
        <authorList>
            <person name="Zhang T."/>
        </authorList>
    </citation>
    <scope>NUCLEOTIDE SEQUENCE</scope>
    <source>
        <strain evidence="1">HKST-UBA13</strain>
    </source>
</reference>
<gene>
    <name evidence="1" type="ORF">KC678_03335</name>
</gene>
<accession>A0A955L1R4</accession>
<evidence type="ECO:0000313" key="2">
    <source>
        <dbReference type="Proteomes" id="UP000775877"/>
    </source>
</evidence>
<dbReference type="AlphaFoldDB" id="A0A955L1R4"/>
<evidence type="ECO:0000313" key="1">
    <source>
        <dbReference type="EMBL" id="MCA9381272.1"/>
    </source>
</evidence>